<protein>
    <submittedName>
        <fullName evidence="2">Uncharacterized protein</fullName>
    </submittedName>
</protein>
<dbReference type="OrthoDB" id="9938562at2"/>
<dbReference type="EMBL" id="AVPL01000025">
    <property type="protein sequence ID" value="KGN41052.1"/>
    <property type="molecule type" value="Genomic_DNA"/>
</dbReference>
<dbReference type="STRING" id="1385519.N801_09785"/>
<sequence>MTTHPARPEPDIVALVESEIGRAVRDACDRTTSPYFASGLLDRALALLQARLAQVAQHRPDLHDRLADHFDVPTTPGDVSAAVRRYAHAQLERRQELAAPTTGPTILDADVAGAQRLHASADAWHRTPPSSARPPPARPR</sequence>
<dbReference type="RefSeq" id="WP_035937468.1">
    <property type="nucleotide sequence ID" value="NZ_AVPL01000025.1"/>
</dbReference>
<evidence type="ECO:0000313" key="3">
    <source>
        <dbReference type="Proteomes" id="UP000030013"/>
    </source>
</evidence>
<name>A0A0A0JYB3_9MICO</name>
<keyword evidence="3" id="KW-1185">Reference proteome</keyword>
<proteinExistence type="predicted"/>
<accession>A0A0A0JYB3</accession>
<evidence type="ECO:0000313" key="2">
    <source>
        <dbReference type="EMBL" id="KGN41052.1"/>
    </source>
</evidence>
<reference evidence="2 3" key="1">
    <citation type="submission" date="2013-08" db="EMBL/GenBank/DDBJ databases">
        <title>The genome sequence of Knoellia aerolata.</title>
        <authorList>
            <person name="Zhu W."/>
            <person name="Wang G."/>
        </authorList>
    </citation>
    <scope>NUCLEOTIDE SEQUENCE [LARGE SCALE GENOMIC DNA]</scope>
    <source>
        <strain evidence="2 3">DSM 18566</strain>
    </source>
</reference>
<organism evidence="2 3">
    <name type="scientific">Knoellia aerolata DSM 18566</name>
    <dbReference type="NCBI Taxonomy" id="1385519"/>
    <lineage>
        <taxon>Bacteria</taxon>
        <taxon>Bacillati</taxon>
        <taxon>Actinomycetota</taxon>
        <taxon>Actinomycetes</taxon>
        <taxon>Micrococcales</taxon>
        <taxon>Intrasporangiaceae</taxon>
        <taxon>Knoellia</taxon>
    </lineage>
</organism>
<dbReference type="AlphaFoldDB" id="A0A0A0JYB3"/>
<evidence type="ECO:0000256" key="1">
    <source>
        <dbReference type="SAM" id="MobiDB-lite"/>
    </source>
</evidence>
<gene>
    <name evidence="2" type="ORF">N801_09785</name>
</gene>
<feature type="compositionally biased region" description="Pro residues" evidence="1">
    <location>
        <begin position="131"/>
        <end position="140"/>
    </location>
</feature>
<feature type="region of interest" description="Disordered" evidence="1">
    <location>
        <begin position="117"/>
        <end position="140"/>
    </location>
</feature>
<dbReference type="Proteomes" id="UP000030013">
    <property type="component" value="Unassembled WGS sequence"/>
</dbReference>
<comment type="caution">
    <text evidence="2">The sequence shown here is derived from an EMBL/GenBank/DDBJ whole genome shotgun (WGS) entry which is preliminary data.</text>
</comment>
<dbReference type="eggNOG" id="ENOG503271B">
    <property type="taxonomic scope" value="Bacteria"/>
</dbReference>